<sequence length="168" mass="18447">MLTVELASAADAATILALRHAAEDWLAARRIDQWTPREVPLSTVAAQIDAGEFHIARRHPGGPIVGALRLIWADPDIWPEQVEAAGYVHGLVIDRSESGTGLGASLLEWASQRTRQEGRALLRLDCAETNIDLRSYYSRQGFRCVGRRDFGDGGSWFSVALFEMSTGL</sequence>
<proteinExistence type="predicted"/>
<comment type="caution">
    <text evidence="4">The sequence shown here is derived from an EMBL/GenBank/DDBJ whole genome shotgun (WGS) entry which is preliminary data.</text>
</comment>
<keyword evidence="1" id="KW-0808">Transferase</keyword>
<dbReference type="Proteomes" id="UP001081071">
    <property type="component" value="Unassembled WGS sequence"/>
</dbReference>
<accession>A0ABT4M9M9</accession>
<keyword evidence="2" id="KW-0012">Acyltransferase</keyword>
<evidence type="ECO:0000256" key="2">
    <source>
        <dbReference type="ARBA" id="ARBA00023315"/>
    </source>
</evidence>
<reference evidence="4" key="1">
    <citation type="submission" date="2022-12" db="EMBL/GenBank/DDBJ databases">
        <authorList>
            <person name="Krivoruchko A.V."/>
            <person name="Elkin A."/>
        </authorList>
    </citation>
    <scope>NUCLEOTIDE SEQUENCE</scope>
    <source>
        <strain evidence="4">IEGM 1391</strain>
    </source>
</reference>
<evidence type="ECO:0000313" key="4">
    <source>
        <dbReference type="EMBL" id="MCZ4517414.1"/>
    </source>
</evidence>
<dbReference type="PANTHER" id="PTHR43877">
    <property type="entry name" value="AMINOALKYLPHOSPHONATE N-ACETYLTRANSFERASE-RELATED-RELATED"/>
    <property type="match status" value="1"/>
</dbReference>
<gene>
    <name evidence="4" type="ORF">O4220_02730</name>
</gene>
<protein>
    <submittedName>
        <fullName evidence="4">GNAT family N-acetyltransferase</fullName>
    </submittedName>
</protein>
<name>A0ABT4M9M9_9NOCA</name>
<dbReference type="SUPFAM" id="SSF55729">
    <property type="entry name" value="Acyl-CoA N-acyltransferases (Nat)"/>
    <property type="match status" value="1"/>
</dbReference>
<feature type="domain" description="N-acetyltransferase" evidence="3">
    <location>
        <begin position="2"/>
        <end position="168"/>
    </location>
</feature>
<evidence type="ECO:0000313" key="5">
    <source>
        <dbReference type="Proteomes" id="UP001081071"/>
    </source>
</evidence>
<keyword evidence="5" id="KW-1185">Reference proteome</keyword>
<dbReference type="RefSeq" id="WP_269602022.1">
    <property type="nucleotide sequence ID" value="NZ_JAPWIJ010000001.1"/>
</dbReference>
<dbReference type="PANTHER" id="PTHR43877:SF2">
    <property type="entry name" value="AMINOALKYLPHOSPHONATE N-ACETYLTRANSFERASE-RELATED"/>
    <property type="match status" value="1"/>
</dbReference>
<dbReference type="InterPro" id="IPR016181">
    <property type="entry name" value="Acyl_CoA_acyltransferase"/>
</dbReference>
<evidence type="ECO:0000259" key="3">
    <source>
        <dbReference type="PROSITE" id="PS51186"/>
    </source>
</evidence>
<dbReference type="InterPro" id="IPR050832">
    <property type="entry name" value="Bact_Acetyltransf"/>
</dbReference>
<dbReference type="Gene3D" id="3.40.630.30">
    <property type="match status" value="1"/>
</dbReference>
<evidence type="ECO:0000256" key="1">
    <source>
        <dbReference type="ARBA" id="ARBA00022679"/>
    </source>
</evidence>
<dbReference type="EMBL" id="JAPWIJ010000001">
    <property type="protein sequence ID" value="MCZ4517414.1"/>
    <property type="molecule type" value="Genomic_DNA"/>
</dbReference>
<dbReference type="Pfam" id="PF00583">
    <property type="entry name" value="Acetyltransf_1"/>
    <property type="match status" value="1"/>
</dbReference>
<dbReference type="InterPro" id="IPR000182">
    <property type="entry name" value="GNAT_dom"/>
</dbReference>
<organism evidence="4 5">
    <name type="scientific">Rhodococcus ruber</name>
    <dbReference type="NCBI Taxonomy" id="1830"/>
    <lineage>
        <taxon>Bacteria</taxon>
        <taxon>Bacillati</taxon>
        <taxon>Actinomycetota</taxon>
        <taxon>Actinomycetes</taxon>
        <taxon>Mycobacteriales</taxon>
        <taxon>Nocardiaceae</taxon>
        <taxon>Rhodococcus</taxon>
    </lineage>
</organism>
<dbReference type="PROSITE" id="PS51186">
    <property type="entry name" value="GNAT"/>
    <property type="match status" value="1"/>
</dbReference>